<keyword evidence="1" id="KW-0732">Signal</keyword>
<sequence length="143" mass="15688">MNTKDFFGMLLMVFLAVAGLTACSDNDNDNLTNIAETEWYGSHVVSTATNEGVEETHTAILGFIFSEDETSCTVETGIETLMSVNRVTKYVSYSPLTHSVTLTESPNSSTTEYYGVIEGESMQVQCCVDGKPSDEVITLFRKK</sequence>
<protein>
    <recommendedName>
        <fullName evidence="4">Lipoprotein</fullName>
    </recommendedName>
</protein>
<feature type="chain" id="PRO_5008034567" description="Lipoprotein" evidence="1">
    <location>
        <begin position="25"/>
        <end position="143"/>
    </location>
</feature>
<evidence type="ECO:0000313" key="3">
    <source>
        <dbReference type="Proteomes" id="UP000095788"/>
    </source>
</evidence>
<accession>A0A174U7J4</accession>
<dbReference type="RefSeq" id="WP_057281968.1">
    <property type="nucleotide sequence ID" value="NZ_CZBF01000006.1"/>
</dbReference>
<dbReference type="AlphaFoldDB" id="A0A174U7J4"/>
<feature type="signal peptide" evidence="1">
    <location>
        <begin position="1"/>
        <end position="24"/>
    </location>
</feature>
<evidence type="ECO:0008006" key="4">
    <source>
        <dbReference type="Google" id="ProtNLM"/>
    </source>
</evidence>
<evidence type="ECO:0000256" key="1">
    <source>
        <dbReference type="SAM" id="SignalP"/>
    </source>
</evidence>
<organism evidence="2 3">
    <name type="scientific">Bacteroides uniformis</name>
    <dbReference type="NCBI Taxonomy" id="820"/>
    <lineage>
        <taxon>Bacteria</taxon>
        <taxon>Pseudomonadati</taxon>
        <taxon>Bacteroidota</taxon>
        <taxon>Bacteroidia</taxon>
        <taxon>Bacteroidales</taxon>
        <taxon>Bacteroidaceae</taxon>
        <taxon>Bacteroides</taxon>
    </lineage>
</organism>
<dbReference type="PROSITE" id="PS51257">
    <property type="entry name" value="PROKAR_LIPOPROTEIN"/>
    <property type="match status" value="1"/>
</dbReference>
<dbReference type="EMBL" id="CZBF01000006">
    <property type="protein sequence ID" value="CUQ16671.1"/>
    <property type="molecule type" value="Genomic_DNA"/>
</dbReference>
<dbReference type="Proteomes" id="UP000095788">
    <property type="component" value="Unassembled WGS sequence"/>
</dbReference>
<name>A0A174U7J4_BACUN</name>
<reference evidence="2 3" key="1">
    <citation type="submission" date="2015-09" db="EMBL/GenBank/DDBJ databases">
        <authorList>
            <consortium name="Pathogen Informatics"/>
        </authorList>
    </citation>
    <scope>NUCLEOTIDE SEQUENCE [LARGE SCALE GENOMIC DNA]</scope>
    <source>
        <strain evidence="2 3">2789STDY5834942</strain>
    </source>
</reference>
<evidence type="ECO:0000313" key="2">
    <source>
        <dbReference type="EMBL" id="CUQ16671.1"/>
    </source>
</evidence>
<proteinExistence type="predicted"/>
<gene>
    <name evidence="2" type="ORF">ERS852554_03206</name>
</gene>